<gene>
    <name evidence="1" type="ORF">LIZ65_13115</name>
</gene>
<dbReference type="EMBL" id="JAJCIS010000009">
    <property type="protein sequence ID" value="MCB7388225.1"/>
    <property type="molecule type" value="Genomic_DNA"/>
</dbReference>
<evidence type="ECO:0000313" key="2">
    <source>
        <dbReference type="Proteomes" id="UP001299546"/>
    </source>
</evidence>
<reference evidence="1 2" key="1">
    <citation type="submission" date="2021-10" db="EMBL/GenBank/DDBJ databases">
        <title>Collection of gut derived symbiotic bacterial strains cultured from healthy donors.</title>
        <authorList>
            <person name="Lin H."/>
            <person name="Littmann E."/>
            <person name="Kohout C."/>
            <person name="Pamer E.G."/>
        </authorList>
    </citation>
    <scope>NUCLEOTIDE SEQUENCE [LARGE SCALE GENOMIC DNA]</scope>
    <source>
        <strain evidence="1 2">DFI.1.165</strain>
    </source>
</reference>
<dbReference type="Proteomes" id="UP001299546">
    <property type="component" value="Unassembled WGS sequence"/>
</dbReference>
<sequence>MDKKTRKVELYGQTFIIDIKGSHNNTWQGTILWVQKQKKESFRSTLELIRLLDSAVETVKEEEQKN</sequence>
<name>A0ABS8DIL9_9FIRM</name>
<protein>
    <submittedName>
        <fullName evidence="1">Uncharacterized protein</fullName>
    </submittedName>
</protein>
<evidence type="ECO:0000313" key="1">
    <source>
        <dbReference type="EMBL" id="MCB7388225.1"/>
    </source>
</evidence>
<proteinExistence type="predicted"/>
<comment type="caution">
    <text evidence="1">The sequence shown here is derived from an EMBL/GenBank/DDBJ whole genome shotgun (WGS) entry which is preliminary data.</text>
</comment>
<accession>A0ABS8DIL9</accession>
<organism evidence="1 2">
    <name type="scientific">Bariatricus massiliensis</name>
    <dbReference type="NCBI Taxonomy" id="1745713"/>
    <lineage>
        <taxon>Bacteria</taxon>
        <taxon>Bacillati</taxon>
        <taxon>Bacillota</taxon>
        <taxon>Clostridia</taxon>
        <taxon>Lachnospirales</taxon>
        <taxon>Lachnospiraceae</taxon>
        <taxon>Bariatricus</taxon>
    </lineage>
</organism>
<keyword evidence="2" id="KW-1185">Reference proteome</keyword>
<dbReference type="RefSeq" id="WP_066738545.1">
    <property type="nucleotide sequence ID" value="NZ_JAJCIQ010000009.1"/>
</dbReference>